<sequence length="1063" mass="116839">MTMKKTLALGPAMIALACATAAQGQAPDARAKVYDIHIRTKDLGDALKEFARATGLQLAARPDMLRGRQSHAVNGRVSAATALAQMTKGTDVEASIVGGTIVLRHRASVPGPLRTPVRKPAKTSPVAAQPDASTSHDDIVVTGYAAAFRKSTDMKRRTHVVSDSISADDMGELPVNNVAESMARMPGVNAVRNPTTGEGDRITIRGLSTELNTYAINGVRMGGAGSRDDRFFRGVRLSVLPPDGIDSITVYKSLTPDRDGDALGGGIDIRTPTAFDRKAHYYLVNGQFGWLDKFDHRPSGQIAASIGRRVTDDLGVFLTGSWSRRRSQYESNGGDGDNQPRRWYADSETLGWDPADFVMRGMSLTMGETDVKRWGLNGSIDWRPANHQFHLRGQYNRYSNTQFDNELNFRNDTGKNSTRLVQRDPNSMDLAQPDRSVVGFAGKKGRVYSYTTDQIVDQDKDGLITDADRKTKSLYSLYGDSGQWDPQGFRLRRYWSGAHNTGTLASINAGGVSDFDAVKLDYDVSFSRSEDNLDDSYDLQFRGDKYGWLGNTGLAVSSMQDPRFPKWVLNQAGLAAVQDPSQFPFNGLSGEIGGSGESLWQSQMNLLWTPGSAWLDSVKVGAKVFRSRRNVYSGTFLDLSAKGTMADFAGFFGKPVTTMFGGAYTGDHRLGMVIDNRKMLAELQRAERGESTIFSGLAVSPNAAVLSGEDSFRFDERVIAGYVMATAHWGQAQVIGGVRIEQTANHIDAFALDQMHGDRYTTDRSSFINILPSIHLNYDLSSRTLARAAVWTSFSRPDIARMSSSREYGYDTDPDGDGVENPMSQWVLMSIRQGNPDLKPMRAVNFDLSLEHYAGKVGAYSIALFYKDIRNFLFRSSSSNVRNGTLGELVAPEGVSIAMPKNGRQARVYGAEFSAQQMMHWLPGALADLGFNINLTLQKSQAETGISWHPAGYKLPLVETPERIANIQLFWNHKGTEIYASWTHQSKFLGGIQDFGNDPYDHGYSFVDLTARYKVVGDVALSVQVQNLLDNYTYWETFGPGIGSSRAYTKNGRSISFGVNAVF</sequence>
<evidence type="ECO:0000256" key="8">
    <source>
        <dbReference type="SAM" id="MobiDB-lite"/>
    </source>
</evidence>
<dbReference type="Pfam" id="PF00593">
    <property type="entry name" value="TonB_dep_Rec_b-barrel"/>
    <property type="match status" value="1"/>
</dbReference>
<dbReference type="RefSeq" id="WP_175310836.1">
    <property type="nucleotide sequence ID" value="NZ_CBCRYR010000066.1"/>
</dbReference>
<evidence type="ECO:0000256" key="7">
    <source>
        <dbReference type="RuleBase" id="RU003357"/>
    </source>
</evidence>
<dbReference type="SUPFAM" id="SSF56935">
    <property type="entry name" value="Porins"/>
    <property type="match status" value="1"/>
</dbReference>
<dbReference type="NCBIfam" id="TIGR01782">
    <property type="entry name" value="TonB-Xanth-Caul"/>
    <property type="match status" value="1"/>
</dbReference>
<keyword evidence="5 7" id="KW-0472">Membrane</keyword>
<evidence type="ECO:0000313" key="12">
    <source>
        <dbReference type="Proteomes" id="UP000536441"/>
    </source>
</evidence>
<keyword evidence="3" id="KW-0410">Iron transport</keyword>
<dbReference type="InterPro" id="IPR011662">
    <property type="entry name" value="Secretin/TonB_short_N"/>
</dbReference>
<comment type="caution">
    <text evidence="11">The sequence shown here is derived from an EMBL/GenBank/DDBJ whole genome shotgun (WGS) entry which is preliminary data.</text>
</comment>
<dbReference type="InterPro" id="IPR010104">
    <property type="entry name" value="TonB_rcpt_bac"/>
</dbReference>
<comment type="subcellular location">
    <subcellularLocation>
        <location evidence="1 7">Cell outer membrane</location>
    </subcellularLocation>
</comment>
<evidence type="ECO:0000256" key="2">
    <source>
        <dbReference type="ARBA" id="ARBA00022448"/>
    </source>
</evidence>
<dbReference type="EMBL" id="JABMCH010000051">
    <property type="protein sequence ID" value="NUU46051.1"/>
    <property type="molecule type" value="Genomic_DNA"/>
</dbReference>
<evidence type="ECO:0000256" key="1">
    <source>
        <dbReference type="ARBA" id="ARBA00004442"/>
    </source>
</evidence>
<proteinExistence type="inferred from homology"/>
<evidence type="ECO:0000256" key="3">
    <source>
        <dbReference type="ARBA" id="ARBA00022496"/>
    </source>
</evidence>
<evidence type="ECO:0000256" key="6">
    <source>
        <dbReference type="ARBA" id="ARBA00023237"/>
    </source>
</evidence>
<dbReference type="SMART" id="SM00965">
    <property type="entry name" value="STN"/>
    <property type="match status" value="1"/>
</dbReference>
<keyword evidence="9" id="KW-0732">Signal</keyword>
<organism evidence="11 12">
    <name type="scientific">Sphingomonas zeae</name>
    <dbReference type="NCBI Taxonomy" id="1646122"/>
    <lineage>
        <taxon>Bacteria</taxon>
        <taxon>Pseudomonadati</taxon>
        <taxon>Pseudomonadota</taxon>
        <taxon>Alphaproteobacteria</taxon>
        <taxon>Sphingomonadales</taxon>
        <taxon>Sphingomonadaceae</taxon>
        <taxon>Sphingomonas</taxon>
    </lineage>
</organism>
<dbReference type="GO" id="GO:0006826">
    <property type="term" value="P:iron ion transport"/>
    <property type="evidence" value="ECO:0007669"/>
    <property type="project" value="UniProtKB-KW"/>
</dbReference>
<evidence type="ECO:0000313" key="11">
    <source>
        <dbReference type="EMBL" id="NUU46051.1"/>
    </source>
</evidence>
<feature type="chain" id="PRO_5030731719" evidence="9">
    <location>
        <begin position="22"/>
        <end position="1063"/>
    </location>
</feature>
<evidence type="ECO:0000256" key="4">
    <source>
        <dbReference type="ARBA" id="ARBA00023004"/>
    </source>
</evidence>
<dbReference type="PANTHER" id="PTHR40980:SF4">
    <property type="entry name" value="TONB-DEPENDENT RECEPTOR-LIKE BETA-BARREL DOMAIN-CONTAINING PROTEIN"/>
    <property type="match status" value="1"/>
</dbReference>
<protein>
    <submittedName>
        <fullName evidence="11">TonB-dependent receptor</fullName>
    </submittedName>
</protein>
<reference evidence="11 12" key="1">
    <citation type="submission" date="2020-05" db="EMBL/GenBank/DDBJ databases">
        <title>Genome Sequencing of Type Strains.</title>
        <authorList>
            <person name="Lemaire J.F."/>
            <person name="Inderbitzin P."/>
            <person name="Gregorio O.A."/>
            <person name="Collins S.B."/>
            <person name="Wespe N."/>
            <person name="Knight-Connoni V."/>
        </authorList>
    </citation>
    <scope>NUCLEOTIDE SEQUENCE [LARGE SCALE GENOMIC DNA]</scope>
    <source>
        <strain evidence="11 12">DSM 100049</strain>
    </source>
</reference>
<dbReference type="Gene3D" id="2.40.170.20">
    <property type="entry name" value="TonB-dependent receptor, beta-barrel domain"/>
    <property type="match status" value="1"/>
</dbReference>
<keyword evidence="7" id="KW-0798">TonB box</keyword>
<evidence type="ECO:0000256" key="9">
    <source>
        <dbReference type="SAM" id="SignalP"/>
    </source>
</evidence>
<dbReference type="InterPro" id="IPR012910">
    <property type="entry name" value="Plug_dom"/>
</dbReference>
<keyword evidence="6" id="KW-0998">Cell outer membrane</keyword>
<name>A0A7Y6B3U3_9SPHN</name>
<evidence type="ECO:0000259" key="10">
    <source>
        <dbReference type="SMART" id="SM00965"/>
    </source>
</evidence>
<keyword evidence="12" id="KW-1185">Reference proteome</keyword>
<keyword evidence="11" id="KW-0675">Receptor</keyword>
<dbReference type="InterPro" id="IPR000531">
    <property type="entry name" value="Beta-barrel_TonB"/>
</dbReference>
<keyword evidence="2" id="KW-0813">Transport</keyword>
<dbReference type="PANTHER" id="PTHR40980">
    <property type="entry name" value="PLUG DOMAIN-CONTAINING PROTEIN"/>
    <property type="match status" value="1"/>
</dbReference>
<dbReference type="Gene3D" id="2.170.130.10">
    <property type="entry name" value="TonB-dependent receptor, plug domain"/>
    <property type="match status" value="1"/>
</dbReference>
<dbReference type="Pfam" id="PF07715">
    <property type="entry name" value="Plug"/>
    <property type="match status" value="1"/>
</dbReference>
<dbReference type="InterPro" id="IPR036942">
    <property type="entry name" value="Beta-barrel_TonB_sf"/>
</dbReference>
<feature type="domain" description="Secretin/TonB short N-terminal" evidence="10">
    <location>
        <begin position="56"/>
        <end position="106"/>
    </location>
</feature>
<feature type="region of interest" description="Disordered" evidence="8">
    <location>
        <begin position="111"/>
        <end position="134"/>
    </location>
</feature>
<gene>
    <name evidence="11" type="ORF">HP438_03545</name>
</gene>
<comment type="similarity">
    <text evidence="7">Belongs to the TonB-dependent receptor family.</text>
</comment>
<keyword evidence="3" id="KW-0406">Ion transport</keyword>
<dbReference type="Pfam" id="PF07660">
    <property type="entry name" value="STN"/>
    <property type="match status" value="1"/>
</dbReference>
<dbReference type="InterPro" id="IPR037066">
    <property type="entry name" value="Plug_dom_sf"/>
</dbReference>
<accession>A0A7Y6B3U3</accession>
<evidence type="ECO:0000256" key="5">
    <source>
        <dbReference type="ARBA" id="ARBA00023136"/>
    </source>
</evidence>
<dbReference type="Gene3D" id="3.55.50.30">
    <property type="match status" value="1"/>
</dbReference>
<keyword evidence="4" id="KW-0408">Iron</keyword>
<dbReference type="PROSITE" id="PS51257">
    <property type="entry name" value="PROKAR_LIPOPROTEIN"/>
    <property type="match status" value="1"/>
</dbReference>
<dbReference type="AlphaFoldDB" id="A0A7Y6B3U3"/>
<dbReference type="GO" id="GO:0009279">
    <property type="term" value="C:cell outer membrane"/>
    <property type="evidence" value="ECO:0007669"/>
    <property type="project" value="UniProtKB-SubCell"/>
</dbReference>
<feature type="signal peptide" evidence="9">
    <location>
        <begin position="1"/>
        <end position="21"/>
    </location>
</feature>
<dbReference type="Proteomes" id="UP000536441">
    <property type="component" value="Unassembled WGS sequence"/>
</dbReference>